<reference evidence="2 3" key="1">
    <citation type="submission" date="2015-07" db="EMBL/GenBank/DDBJ databases">
        <title>Genome analysis of myxobacterium Chondromyces crocatus Cm c5 reveals a high potential for natural compound synthesis and the genetic basis for the loss of fruiting body formation.</title>
        <authorList>
            <person name="Zaburannyi N."/>
            <person name="Bunk B."/>
            <person name="Maier J."/>
            <person name="Overmann J."/>
            <person name="Mueller R."/>
        </authorList>
    </citation>
    <scope>NUCLEOTIDE SEQUENCE [LARGE SCALE GENOMIC DNA]</scope>
    <source>
        <strain evidence="2 3">Cm c5</strain>
    </source>
</reference>
<feature type="compositionally biased region" description="Basic and acidic residues" evidence="1">
    <location>
        <begin position="30"/>
        <end position="47"/>
    </location>
</feature>
<protein>
    <submittedName>
        <fullName evidence="2">Uncharacterized protein</fullName>
    </submittedName>
</protein>
<dbReference type="AlphaFoldDB" id="A0A0K1ESA4"/>
<dbReference type="STRING" id="52.CMC5_079770"/>
<evidence type="ECO:0000313" key="3">
    <source>
        <dbReference type="Proteomes" id="UP000067626"/>
    </source>
</evidence>
<keyword evidence="3" id="KW-1185">Reference proteome</keyword>
<dbReference type="EMBL" id="CP012159">
    <property type="protein sequence ID" value="AKT43741.1"/>
    <property type="molecule type" value="Genomic_DNA"/>
</dbReference>
<dbReference type="Proteomes" id="UP000067626">
    <property type="component" value="Chromosome"/>
</dbReference>
<evidence type="ECO:0000313" key="2">
    <source>
        <dbReference type="EMBL" id="AKT43741.1"/>
    </source>
</evidence>
<accession>A0A0K1ESA4</accession>
<feature type="region of interest" description="Disordered" evidence="1">
    <location>
        <begin position="30"/>
        <end position="49"/>
    </location>
</feature>
<proteinExistence type="predicted"/>
<name>A0A0K1ESA4_CHOCO</name>
<sequence>MKHQPALRSLRERLAALSAARRDVERQIQRLARDDAGNPRPETRPERSALWAQHVARTRPRARLLHLASGLLRGVDYRTIEGSRQVANRPDPRDLLSILGPAGEEWTEETIAEWLDGLPVASLTPENLDDVETFSSPSGAYRLEVACYRGATHLAYSRGTVVRRGESAPVAVVDRNDAFFPQLFIEDHPEGPFLVCGADYQGQTVIHLPTGKRRDFLPRAAARGHGFCWMEYAYHAASETLIVMGCHWACPYEHRLYDFSHPMRGWPHIGADVWLDEDPRAPDIQGNRITVYQTVTPEDGARDGAREIASYQVFERRGLDLLPRKAWISEKAFERQRATTAAMETRKATIEAMRASPLFQLLVQETRERPFDPESGFYTGETSPGWCPFFEGREPLISKIVARGEPHIEIAWGLQEAPVKLTMSRGGGSSEELFERSEAGMRAAIEAARACLEEAAPRERHVPDG</sequence>
<dbReference type="KEGG" id="ccro:CMC5_079770"/>
<organism evidence="2 3">
    <name type="scientific">Chondromyces crocatus</name>
    <dbReference type="NCBI Taxonomy" id="52"/>
    <lineage>
        <taxon>Bacteria</taxon>
        <taxon>Pseudomonadati</taxon>
        <taxon>Myxococcota</taxon>
        <taxon>Polyangia</taxon>
        <taxon>Polyangiales</taxon>
        <taxon>Polyangiaceae</taxon>
        <taxon>Chondromyces</taxon>
    </lineage>
</organism>
<evidence type="ECO:0000256" key="1">
    <source>
        <dbReference type="SAM" id="MobiDB-lite"/>
    </source>
</evidence>
<gene>
    <name evidence="2" type="ORF">CMC5_079770</name>
</gene>